<dbReference type="OrthoDB" id="9802472at2"/>
<dbReference type="NCBIfam" id="TIGR02777">
    <property type="entry name" value="LigD_PE_dom"/>
    <property type="match status" value="1"/>
</dbReference>
<proteinExistence type="predicted"/>
<evidence type="ECO:0000256" key="1">
    <source>
        <dbReference type="SAM" id="MobiDB-lite"/>
    </source>
</evidence>
<keyword evidence="4" id="KW-1185">Reference proteome</keyword>
<protein>
    <submittedName>
        <fullName evidence="3">DNA ligase D, 3'-phosphoesterase domain-containing protein</fullName>
    </submittedName>
</protein>
<dbReference type="AlphaFoldDB" id="A0A1H8PJA1"/>
<name>A0A1H8PJA1_9FLAO</name>
<dbReference type="STRING" id="604089.SAMN04487942_2722"/>
<evidence type="ECO:0000313" key="4">
    <source>
        <dbReference type="Proteomes" id="UP000198657"/>
    </source>
</evidence>
<feature type="region of interest" description="Disordered" evidence="1">
    <location>
        <begin position="1"/>
        <end position="20"/>
    </location>
</feature>
<dbReference type="PANTHER" id="PTHR39465">
    <property type="entry name" value="DNA LIGASE D, 3'-PHOSPHOESTERASE DOMAIN"/>
    <property type="match status" value="1"/>
</dbReference>
<sequence length="201" mass="22957">MSLKEYNQKRNFNSTAEPEGEIKKSTSELIFVVQKHAASHLHYDFRLEMDGVLKSWAIPKGPSMNPADKRLAIMVEDHPYSYKDFEGTIPEGNYGAGNVIVWDNGTYTLADYKNTGDLETKLKSDLQKGHLSFNLSGKKLKGEFVLVKLKTKQENTWLLIKSKDQYAIDEDVLQQDKSVLSDMTLEDLENKPKKIHKIESF</sequence>
<gene>
    <name evidence="3" type="ORF">SAMN04487942_2722</name>
</gene>
<accession>A0A1H8PJA1</accession>
<dbReference type="PANTHER" id="PTHR39465:SF1">
    <property type="entry name" value="DNA LIGASE D 3'-PHOSPHOESTERASE DOMAIN-CONTAINING PROTEIN"/>
    <property type="match status" value="1"/>
</dbReference>
<keyword evidence="3" id="KW-0436">Ligase</keyword>
<dbReference type="RefSeq" id="WP_091172153.1">
    <property type="nucleotide sequence ID" value="NZ_CBCSFM010000006.1"/>
</dbReference>
<dbReference type="Pfam" id="PF13298">
    <property type="entry name" value="LigD_N"/>
    <property type="match status" value="1"/>
</dbReference>
<reference evidence="4" key="1">
    <citation type="submission" date="2016-10" db="EMBL/GenBank/DDBJ databases">
        <authorList>
            <person name="Varghese N."/>
            <person name="Submissions S."/>
        </authorList>
    </citation>
    <scope>NUCLEOTIDE SEQUENCE [LARGE SCALE GENOMIC DNA]</scope>
    <source>
        <strain evidence="4">CGMCC 1.8704</strain>
    </source>
</reference>
<dbReference type="GO" id="GO:0016874">
    <property type="term" value="F:ligase activity"/>
    <property type="evidence" value="ECO:0007669"/>
    <property type="project" value="UniProtKB-KW"/>
</dbReference>
<feature type="domain" description="DNA ligase D 3'-phosphoesterase" evidence="2">
    <location>
        <begin position="34"/>
        <end position="148"/>
    </location>
</feature>
<evidence type="ECO:0000313" key="3">
    <source>
        <dbReference type="EMBL" id="SEO42010.1"/>
    </source>
</evidence>
<organism evidence="3 4">
    <name type="scientific">Flavobacterium sinopsychrotolerans</name>
    <dbReference type="NCBI Taxonomy" id="604089"/>
    <lineage>
        <taxon>Bacteria</taxon>
        <taxon>Pseudomonadati</taxon>
        <taxon>Bacteroidota</taxon>
        <taxon>Flavobacteriia</taxon>
        <taxon>Flavobacteriales</taxon>
        <taxon>Flavobacteriaceae</taxon>
        <taxon>Flavobacterium</taxon>
    </lineage>
</organism>
<evidence type="ECO:0000259" key="2">
    <source>
        <dbReference type="Pfam" id="PF13298"/>
    </source>
</evidence>
<dbReference type="InterPro" id="IPR014144">
    <property type="entry name" value="LigD_PE_domain"/>
</dbReference>
<dbReference type="Proteomes" id="UP000198657">
    <property type="component" value="Unassembled WGS sequence"/>
</dbReference>
<dbReference type="EMBL" id="FODN01000006">
    <property type="protein sequence ID" value="SEO42010.1"/>
    <property type="molecule type" value="Genomic_DNA"/>
</dbReference>